<dbReference type="PANTHER" id="PTHR37709:SF1">
    <property type="entry name" value="EXPRESSED PROTEIN"/>
    <property type="match status" value="1"/>
</dbReference>
<gene>
    <name evidence="1" type="ORF">BWQ96_02343</name>
</gene>
<dbReference type="OrthoDB" id="2016140at2759"/>
<dbReference type="PANTHER" id="PTHR37709">
    <property type="entry name" value="EXPRESSED PROTEIN"/>
    <property type="match status" value="1"/>
</dbReference>
<dbReference type="Pfam" id="PF17250">
    <property type="entry name" value="NDUFB11"/>
    <property type="match status" value="1"/>
</dbReference>
<protein>
    <submittedName>
        <fullName evidence="1">Uncharacterized protein</fullName>
    </submittedName>
</protein>
<dbReference type="Proteomes" id="UP000247409">
    <property type="component" value="Unassembled WGS sequence"/>
</dbReference>
<evidence type="ECO:0000313" key="1">
    <source>
        <dbReference type="EMBL" id="PXF47957.1"/>
    </source>
</evidence>
<comment type="caution">
    <text evidence="1">The sequence shown here is derived from an EMBL/GenBank/DDBJ whole genome shotgun (WGS) entry which is preliminary data.</text>
</comment>
<reference evidence="1 2" key="1">
    <citation type="journal article" date="2018" name="Mol. Biol. Evol.">
        <title>Analysis of the draft genome of the red seaweed Gracilariopsis chorda provides insights into genome size evolution in Rhodophyta.</title>
        <authorList>
            <person name="Lee J."/>
            <person name="Yang E.C."/>
            <person name="Graf L."/>
            <person name="Yang J.H."/>
            <person name="Qiu H."/>
            <person name="Zel Zion U."/>
            <person name="Chan C.X."/>
            <person name="Stephens T.G."/>
            <person name="Weber A.P.M."/>
            <person name="Boo G.H."/>
            <person name="Boo S.M."/>
            <person name="Kim K.M."/>
            <person name="Shin Y."/>
            <person name="Jung M."/>
            <person name="Lee S.J."/>
            <person name="Yim H.S."/>
            <person name="Lee J.H."/>
            <person name="Bhattacharya D."/>
            <person name="Yoon H.S."/>
        </authorList>
    </citation>
    <scope>NUCLEOTIDE SEQUENCE [LARGE SCALE GENOMIC DNA]</scope>
    <source>
        <strain evidence="1 2">SKKU-2015</strain>
        <tissue evidence="1">Whole body</tissue>
    </source>
</reference>
<sequence>MYFLKYWISKSMEDPEAREAKTKAHLEKMKANSEKVKADWEIPLLPKGYWNSRGATYVTKERLAEAEGDILSPYQRALADMDASAKRSASETK</sequence>
<proteinExistence type="predicted"/>
<name>A0A2V3J1V7_9FLOR</name>
<dbReference type="EMBL" id="NBIV01000018">
    <property type="protein sequence ID" value="PXF47957.1"/>
    <property type="molecule type" value="Genomic_DNA"/>
</dbReference>
<dbReference type="AlphaFoldDB" id="A0A2V3J1V7"/>
<organism evidence="1 2">
    <name type="scientific">Gracilariopsis chorda</name>
    <dbReference type="NCBI Taxonomy" id="448386"/>
    <lineage>
        <taxon>Eukaryota</taxon>
        <taxon>Rhodophyta</taxon>
        <taxon>Florideophyceae</taxon>
        <taxon>Rhodymeniophycidae</taxon>
        <taxon>Gracilariales</taxon>
        <taxon>Gracilariaceae</taxon>
        <taxon>Gracilariopsis</taxon>
    </lineage>
</organism>
<evidence type="ECO:0000313" key="2">
    <source>
        <dbReference type="Proteomes" id="UP000247409"/>
    </source>
</evidence>
<dbReference type="InterPro" id="IPR035204">
    <property type="entry name" value="NDUFB11"/>
</dbReference>
<keyword evidence="2" id="KW-1185">Reference proteome</keyword>
<accession>A0A2V3J1V7</accession>